<evidence type="ECO:0000256" key="1">
    <source>
        <dbReference type="SAM" id="Phobius"/>
    </source>
</evidence>
<name>A0A1Q8QVJ1_9FIRM</name>
<sequence length="46" mass="5031">MKVIGELHNVATAALIIGIVAHLLAFYTRENRPLLKGMLTGKVDLE</sequence>
<dbReference type="GO" id="GO:0016020">
    <property type="term" value="C:membrane"/>
    <property type="evidence" value="ECO:0007669"/>
    <property type="project" value="InterPro"/>
</dbReference>
<dbReference type="EMBL" id="MLBF01000019">
    <property type="protein sequence ID" value="OLN31339.1"/>
    <property type="molecule type" value="Genomic_DNA"/>
</dbReference>
<dbReference type="STRING" id="1888891.DSOL_2678"/>
<keyword evidence="1" id="KW-0812">Transmembrane</keyword>
<accession>A0A1Q8QVJ1</accession>
<keyword evidence="1" id="KW-0472">Membrane</keyword>
<protein>
    <submittedName>
        <fullName evidence="2">Uncharacterized protein</fullName>
    </submittedName>
</protein>
<evidence type="ECO:0000313" key="3">
    <source>
        <dbReference type="Proteomes" id="UP000186102"/>
    </source>
</evidence>
<proteinExistence type="predicted"/>
<dbReference type="GO" id="GO:0022904">
    <property type="term" value="P:respiratory electron transport chain"/>
    <property type="evidence" value="ECO:0007669"/>
    <property type="project" value="InterPro"/>
</dbReference>
<evidence type="ECO:0000313" key="2">
    <source>
        <dbReference type="EMBL" id="OLN31339.1"/>
    </source>
</evidence>
<reference evidence="2 3" key="1">
    <citation type="submission" date="2016-09" db="EMBL/GenBank/DDBJ databases">
        <title>Complete genome of Desulfosporosinus sp. OL.</title>
        <authorList>
            <person name="Mardanov A."/>
            <person name="Beletsky A."/>
            <person name="Panova A."/>
            <person name="Karnachuk O."/>
            <person name="Ravin N."/>
        </authorList>
    </citation>
    <scope>NUCLEOTIDE SEQUENCE [LARGE SCALE GENOMIC DNA]</scope>
    <source>
        <strain evidence="2 3">OL</strain>
    </source>
</reference>
<comment type="caution">
    <text evidence="2">The sequence shown here is derived from an EMBL/GenBank/DDBJ whole genome shotgun (WGS) entry which is preliminary data.</text>
</comment>
<dbReference type="InterPro" id="IPR016174">
    <property type="entry name" value="Di-haem_cyt_TM"/>
</dbReference>
<keyword evidence="1" id="KW-1133">Transmembrane helix</keyword>
<feature type="transmembrane region" description="Helical" evidence="1">
    <location>
        <begin position="7"/>
        <end position="28"/>
    </location>
</feature>
<dbReference type="SUPFAM" id="SSF81342">
    <property type="entry name" value="Transmembrane di-heme cytochromes"/>
    <property type="match status" value="1"/>
</dbReference>
<organism evidence="2 3">
    <name type="scientific">Desulfosporosinus metallidurans</name>
    <dbReference type="NCBI Taxonomy" id="1888891"/>
    <lineage>
        <taxon>Bacteria</taxon>
        <taxon>Bacillati</taxon>
        <taxon>Bacillota</taxon>
        <taxon>Clostridia</taxon>
        <taxon>Eubacteriales</taxon>
        <taxon>Desulfitobacteriaceae</taxon>
        <taxon>Desulfosporosinus</taxon>
    </lineage>
</organism>
<keyword evidence="3" id="KW-1185">Reference proteome</keyword>
<dbReference type="Proteomes" id="UP000186102">
    <property type="component" value="Unassembled WGS sequence"/>
</dbReference>
<dbReference type="AlphaFoldDB" id="A0A1Q8QVJ1"/>
<gene>
    <name evidence="2" type="ORF">DSOL_2678</name>
</gene>